<dbReference type="InterPro" id="IPR011990">
    <property type="entry name" value="TPR-like_helical_dom_sf"/>
</dbReference>
<feature type="chain" id="PRO_5014689041" description="Transglycosylase SLT domain-containing protein" evidence="2">
    <location>
        <begin position="21"/>
        <end position="772"/>
    </location>
</feature>
<evidence type="ECO:0000259" key="3">
    <source>
        <dbReference type="Pfam" id="PF01464"/>
    </source>
</evidence>
<evidence type="ECO:0000313" key="5">
    <source>
        <dbReference type="Proteomes" id="UP000231019"/>
    </source>
</evidence>
<dbReference type="PANTHER" id="PTHR37423:SF5">
    <property type="entry name" value="SOLUBLE LYTIC MUREIN TRANSGLYCOSYLASE"/>
    <property type="match status" value="1"/>
</dbReference>
<dbReference type="Pfam" id="PF01464">
    <property type="entry name" value="SLT"/>
    <property type="match status" value="1"/>
</dbReference>
<reference evidence="4 5" key="1">
    <citation type="submission" date="2017-09" db="EMBL/GenBank/DDBJ databases">
        <title>Depth-based differentiation of microbial function through sediment-hosted aquifers and enrichment of novel symbionts in the deep terrestrial subsurface.</title>
        <authorList>
            <person name="Probst A.J."/>
            <person name="Ladd B."/>
            <person name="Jarett J.K."/>
            <person name="Geller-Mcgrath D.E."/>
            <person name="Sieber C.M."/>
            <person name="Emerson J.B."/>
            <person name="Anantharaman K."/>
            <person name="Thomas B.C."/>
            <person name="Malmstrom R."/>
            <person name="Stieglmeier M."/>
            <person name="Klingl A."/>
            <person name="Woyke T."/>
            <person name="Ryan C.M."/>
            <person name="Banfield J.F."/>
        </authorList>
    </citation>
    <scope>NUCLEOTIDE SEQUENCE [LARGE SCALE GENOMIC DNA]</scope>
    <source>
        <strain evidence="4">CG17_big_fil_post_rev_8_21_14_2_50_48_46</strain>
    </source>
</reference>
<organism evidence="4 5">
    <name type="scientific">bacterium (Candidatus Blackallbacteria) CG17_big_fil_post_rev_8_21_14_2_50_48_46</name>
    <dbReference type="NCBI Taxonomy" id="2014261"/>
    <lineage>
        <taxon>Bacteria</taxon>
        <taxon>Candidatus Blackallbacteria</taxon>
    </lineage>
</organism>
<dbReference type="Gene3D" id="1.25.40.10">
    <property type="entry name" value="Tetratricopeptide repeat domain"/>
    <property type="match status" value="2"/>
</dbReference>
<name>A0A2M7FXG1_9BACT</name>
<proteinExistence type="inferred from homology"/>
<dbReference type="PROSITE" id="PS00922">
    <property type="entry name" value="TRANSGLYCOSYLASE"/>
    <property type="match status" value="1"/>
</dbReference>
<protein>
    <recommendedName>
        <fullName evidence="3">Transglycosylase SLT domain-containing protein</fullName>
    </recommendedName>
</protein>
<sequence length="772" mass="89510">MKSRLKFHLLSGLLACSLSAALLSCSPPLRQAEELIAKKKYAQAQIILEKLQNEDPENLTAQALLGYSRFYTEGPLPALEELQPLQQKSPNSLPVRQTIQKLIQELQKFDALLRNPQAEALKIYIPQAPNAFLKSRAQWVLFKKLKASGLKKEAVKLAEMLKQETQDPFIQQLLDWESLSQKPEERERILDRHPKSTLRPLWYWQILDSQDKTPKANQLLIHFKEETEDDTLRAAILLRQGEYNLEKNPVVALNYFRTLLQNYPKHPRGRQLIYTIREKLGKYLSTADHQFLAQAAFDRYMYQTASGELQAAAPQDREGLYQLGIYARKAEYYSLARETFAGILRRFPRTREAGLASVQLAGMQRSNKAYNAALSQLRQTRSSYESYPEVYTEALWEEGIVYDFLNQAEKQAQVYKLLVETDPKSLHAAEALWIAVWQTYLEGQTSEVVRLIEKYRKVFEGDELESRFLYWLARAQESLEQKEEAKKTYASLAEGPLMDYYTHRSRERLRVMLRGGEDQYATRKYLGYKPESRQLPGWADAFKARLESTTLSKEDWPEALQLFYLGQWHEFLQIAENSSNDRWQYLRGLLLNQAGDHYNAITHYRYKAKENEIFLPVAFPLAWFETMEQEALKYQMNPFLVAGLSWQESQYKPDIQSWVGATGLMQIMPSTAEQIAAQMGMKDYDLKDPETNIRMGTWYLNSTHKTFEGNSMLAVASYNAGAGPVLRWKKQFAHLPYDALAESIAYPETRDYVKKVFTAYWIYQALYGKDAQ</sequence>
<feature type="domain" description="Transglycosylase SLT" evidence="3">
    <location>
        <begin position="627"/>
        <end position="735"/>
    </location>
</feature>
<dbReference type="CDD" id="cd13401">
    <property type="entry name" value="Slt70-like"/>
    <property type="match status" value="1"/>
</dbReference>
<dbReference type="InterPro" id="IPR023346">
    <property type="entry name" value="Lysozyme-like_dom_sf"/>
</dbReference>
<accession>A0A2M7FXG1</accession>
<dbReference type="GO" id="GO:0000270">
    <property type="term" value="P:peptidoglycan metabolic process"/>
    <property type="evidence" value="ECO:0007669"/>
    <property type="project" value="InterPro"/>
</dbReference>
<keyword evidence="2" id="KW-0732">Signal</keyword>
<dbReference type="Gene3D" id="1.10.530.10">
    <property type="match status" value="1"/>
</dbReference>
<comment type="similarity">
    <text evidence="1">Belongs to the transglycosylase Slt family.</text>
</comment>
<feature type="signal peptide" evidence="2">
    <location>
        <begin position="1"/>
        <end position="20"/>
    </location>
</feature>
<dbReference type="InterPro" id="IPR008258">
    <property type="entry name" value="Transglycosylase_SLT_dom_1"/>
</dbReference>
<dbReference type="AlphaFoldDB" id="A0A2M7FXG1"/>
<dbReference type="InterPro" id="IPR019734">
    <property type="entry name" value="TPR_rpt"/>
</dbReference>
<gene>
    <name evidence="4" type="ORF">COW36_23180</name>
</gene>
<dbReference type="GO" id="GO:0016020">
    <property type="term" value="C:membrane"/>
    <property type="evidence" value="ECO:0007669"/>
    <property type="project" value="InterPro"/>
</dbReference>
<dbReference type="Pfam" id="PF13174">
    <property type="entry name" value="TPR_6"/>
    <property type="match status" value="1"/>
</dbReference>
<evidence type="ECO:0000313" key="4">
    <source>
        <dbReference type="EMBL" id="PIW13948.1"/>
    </source>
</evidence>
<dbReference type="InterPro" id="IPR000189">
    <property type="entry name" value="Transglyc_AS"/>
</dbReference>
<dbReference type="GO" id="GO:0008933">
    <property type="term" value="F:peptidoglycan lytic transglycosylase activity"/>
    <property type="evidence" value="ECO:0007669"/>
    <property type="project" value="InterPro"/>
</dbReference>
<evidence type="ECO:0000256" key="1">
    <source>
        <dbReference type="ARBA" id="ARBA00007734"/>
    </source>
</evidence>
<comment type="caution">
    <text evidence="4">The sequence shown here is derived from an EMBL/GenBank/DDBJ whole genome shotgun (WGS) entry which is preliminary data.</text>
</comment>
<dbReference type="EMBL" id="PFFQ01000065">
    <property type="protein sequence ID" value="PIW13948.1"/>
    <property type="molecule type" value="Genomic_DNA"/>
</dbReference>
<dbReference type="Proteomes" id="UP000231019">
    <property type="component" value="Unassembled WGS sequence"/>
</dbReference>
<dbReference type="SUPFAM" id="SSF48452">
    <property type="entry name" value="TPR-like"/>
    <property type="match status" value="2"/>
</dbReference>
<dbReference type="PANTHER" id="PTHR37423">
    <property type="entry name" value="SOLUBLE LYTIC MUREIN TRANSGLYCOSYLASE-RELATED"/>
    <property type="match status" value="1"/>
</dbReference>
<dbReference type="SUPFAM" id="SSF53955">
    <property type="entry name" value="Lysozyme-like"/>
    <property type="match status" value="1"/>
</dbReference>
<dbReference type="PROSITE" id="PS51257">
    <property type="entry name" value="PROKAR_LIPOPROTEIN"/>
    <property type="match status" value="1"/>
</dbReference>
<evidence type="ECO:0000256" key="2">
    <source>
        <dbReference type="SAM" id="SignalP"/>
    </source>
</evidence>